<dbReference type="EMBL" id="DSCQ01000040">
    <property type="protein sequence ID" value="HET21166.1"/>
    <property type="molecule type" value="Genomic_DNA"/>
</dbReference>
<dbReference type="SUPFAM" id="SSF52402">
    <property type="entry name" value="Adenine nucleotide alpha hydrolases-like"/>
    <property type="match status" value="1"/>
</dbReference>
<proteinExistence type="inferred from homology"/>
<dbReference type="PANTHER" id="PTHR46268">
    <property type="entry name" value="STRESS RESPONSE PROTEIN NHAX"/>
    <property type="match status" value="1"/>
</dbReference>
<dbReference type="CDD" id="cd00293">
    <property type="entry name" value="USP-like"/>
    <property type="match status" value="1"/>
</dbReference>
<reference evidence="3" key="1">
    <citation type="journal article" date="2020" name="mSystems">
        <title>Genome- and Community-Level Interaction Insights into Carbon Utilization and Element Cycling Functions of Hydrothermarchaeota in Hydrothermal Sediment.</title>
        <authorList>
            <person name="Zhou Z."/>
            <person name="Liu Y."/>
            <person name="Xu W."/>
            <person name="Pan J."/>
            <person name="Luo Z.H."/>
            <person name="Li M."/>
        </authorList>
    </citation>
    <scope>NUCLEOTIDE SEQUENCE [LARGE SCALE GENOMIC DNA]</scope>
    <source>
        <strain evidence="3">SpSt-12</strain>
    </source>
</reference>
<dbReference type="Pfam" id="PF00582">
    <property type="entry name" value="Usp"/>
    <property type="match status" value="1"/>
</dbReference>
<protein>
    <submittedName>
        <fullName evidence="3">Universal stress protein</fullName>
    </submittedName>
</protein>
<evidence type="ECO:0000313" key="3">
    <source>
        <dbReference type="EMBL" id="HET21166.1"/>
    </source>
</evidence>
<dbReference type="AlphaFoldDB" id="A0A7C2S4J3"/>
<dbReference type="InterPro" id="IPR006016">
    <property type="entry name" value="UspA"/>
</dbReference>
<dbReference type="PANTHER" id="PTHR46268:SF6">
    <property type="entry name" value="UNIVERSAL STRESS PROTEIN UP12"/>
    <property type="match status" value="1"/>
</dbReference>
<organism evidence="3">
    <name type="scientific">Archaeoglobus fulgidus</name>
    <dbReference type="NCBI Taxonomy" id="2234"/>
    <lineage>
        <taxon>Archaea</taxon>
        <taxon>Methanobacteriati</taxon>
        <taxon>Methanobacteriota</taxon>
        <taxon>Archaeoglobi</taxon>
        <taxon>Archaeoglobales</taxon>
        <taxon>Archaeoglobaceae</taxon>
        <taxon>Archaeoglobus</taxon>
    </lineage>
</organism>
<name>A0A7C2S4J3_ARCFL</name>
<dbReference type="Gene3D" id="3.40.50.620">
    <property type="entry name" value="HUPs"/>
    <property type="match status" value="1"/>
</dbReference>
<evidence type="ECO:0000256" key="1">
    <source>
        <dbReference type="ARBA" id="ARBA00008791"/>
    </source>
</evidence>
<comment type="caution">
    <text evidence="3">The sequence shown here is derived from an EMBL/GenBank/DDBJ whole genome shotgun (WGS) entry which is preliminary data.</text>
</comment>
<evidence type="ECO:0000259" key="2">
    <source>
        <dbReference type="Pfam" id="PF00582"/>
    </source>
</evidence>
<comment type="similarity">
    <text evidence="1">Belongs to the universal stress protein A family.</text>
</comment>
<gene>
    <name evidence="3" type="ORF">ENN70_03530</name>
</gene>
<feature type="domain" description="UspA" evidence="2">
    <location>
        <begin position="3"/>
        <end position="137"/>
    </location>
</feature>
<accession>A0A7C2S4J3</accession>
<dbReference type="InterPro" id="IPR014729">
    <property type="entry name" value="Rossmann-like_a/b/a_fold"/>
</dbReference>
<sequence>MVIMAAVDGSEKAERVVNFAIKEAKLRGEKLVLLHCLEPVQGPKIVEEDIKEYKIQSGKEMLSRLCSKAMEEGVECEYILVEKTGNPGKCIIEVADEIKPKIIVIGVRKRSPTGKLLFGSTAQHVILHSEQPVVCVK</sequence>